<dbReference type="Gene3D" id="2.60.120.10">
    <property type="entry name" value="Jelly Rolls"/>
    <property type="match status" value="1"/>
</dbReference>
<evidence type="ECO:0000256" key="4">
    <source>
        <dbReference type="ARBA" id="ARBA00019595"/>
    </source>
</evidence>
<dbReference type="AlphaFoldDB" id="A0AAJ6BFI2"/>
<dbReference type="SUPFAM" id="SSF51182">
    <property type="entry name" value="RmlC-like cupins"/>
    <property type="match status" value="1"/>
</dbReference>
<dbReference type="PANTHER" id="PTHR21047">
    <property type="entry name" value="DTDP-6-DEOXY-D-GLUCOSE-3,5 EPIMERASE"/>
    <property type="match status" value="1"/>
</dbReference>
<evidence type="ECO:0000256" key="5">
    <source>
        <dbReference type="PIRSR" id="PIRSR600888-1"/>
    </source>
</evidence>
<comment type="similarity">
    <text evidence="7">Belongs to the dTDP-4-dehydrorhamnose 3,5-epimerase family.</text>
</comment>
<dbReference type="GO" id="GO:0005829">
    <property type="term" value="C:cytosol"/>
    <property type="evidence" value="ECO:0007669"/>
    <property type="project" value="TreeGrafter"/>
</dbReference>
<dbReference type="GO" id="GO:0000271">
    <property type="term" value="P:polysaccharide biosynthetic process"/>
    <property type="evidence" value="ECO:0007669"/>
    <property type="project" value="TreeGrafter"/>
</dbReference>
<dbReference type="InterPro" id="IPR011051">
    <property type="entry name" value="RmlC_Cupin_sf"/>
</dbReference>
<comment type="subunit">
    <text evidence="7">Homodimer.</text>
</comment>
<feature type="site" description="Participates in a stacking interaction with the thymidine ring of dTDP-4-oxo-6-deoxyglucose" evidence="6">
    <location>
        <position position="136"/>
    </location>
</feature>
<reference evidence="8" key="1">
    <citation type="submission" date="2023-03" db="EMBL/GenBank/DDBJ databases">
        <title>Andean soil-derived lignocellulolytic bacterial consortium as a source of novel taxa and putative plastic-active enzymes.</title>
        <authorList>
            <person name="Diaz-Garcia L."/>
            <person name="Chuvochina M."/>
            <person name="Feuerriegel G."/>
            <person name="Bunk B."/>
            <person name="Sproer C."/>
            <person name="Streit W.R."/>
            <person name="Rodriguez L.M."/>
            <person name="Overmann J."/>
            <person name="Jimenez D.J."/>
        </authorList>
    </citation>
    <scope>NUCLEOTIDE SEQUENCE</scope>
    <source>
        <strain evidence="8">MAG 7</strain>
    </source>
</reference>
<organism evidence="8 9">
    <name type="scientific">Candidatus Pseudobacter hemicellulosilyticus</name>
    <dbReference type="NCBI Taxonomy" id="3121375"/>
    <lineage>
        <taxon>Bacteria</taxon>
        <taxon>Pseudomonadati</taxon>
        <taxon>Bacteroidota</taxon>
        <taxon>Chitinophagia</taxon>
        <taxon>Chitinophagales</taxon>
        <taxon>Chitinophagaceae</taxon>
        <taxon>Pseudobacter</taxon>
    </lineage>
</organism>
<dbReference type="NCBIfam" id="TIGR01221">
    <property type="entry name" value="rmlC"/>
    <property type="match status" value="1"/>
</dbReference>
<dbReference type="PANTHER" id="PTHR21047:SF2">
    <property type="entry name" value="THYMIDINE DIPHOSPHO-4-KETO-RHAMNOSE 3,5-EPIMERASE"/>
    <property type="match status" value="1"/>
</dbReference>
<evidence type="ECO:0000256" key="6">
    <source>
        <dbReference type="PIRSR" id="PIRSR600888-3"/>
    </source>
</evidence>
<evidence type="ECO:0000256" key="2">
    <source>
        <dbReference type="ARBA" id="ARBA00001997"/>
    </source>
</evidence>
<dbReference type="InterPro" id="IPR000888">
    <property type="entry name" value="RmlC-like"/>
</dbReference>
<dbReference type="EC" id="5.1.3.13" evidence="3 7"/>
<feature type="active site" description="Proton donor" evidence="5">
    <location>
        <position position="130"/>
    </location>
</feature>
<gene>
    <name evidence="8" type="primary">rfbC</name>
    <name evidence="8" type="ORF">P0Y53_24655</name>
</gene>
<evidence type="ECO:0000256" key="7">
    <source>
        <dbReference type="RuleBase" id="RU364069"/>
    </source>
</evidence>
<comment type="function">
    <text evidence="2 7">Catalyzes the epimerization of the C3' and C5'positions of dTDP-6-deoxy-D-xylo-4-hexulose, forming dTDP-6-deoxy-L-lyxo-4-hexulose.</text>
</comment>
<accession>A0AAJ6BFI2</accession>
<comment type="pathway">
    <text evidence="7">Carbohydrate biosynthesis; dTDP-L-rhamnose biosynthesis.</text>
</comment>
<feature type="active site" description="Proton acceptor" evidence="5">
    <location>
        <position position="60"/>
    </location>
</feature>
<dbReference type="GO" id="GO:0019305">
    <property type="term" value="P:dTDP-rhamnose biosynthetic process"/>
    <property type="evidence" value="ECO:0007669"/>
    <property type="project" value="UniProtKB-UniRule"/>
</dbReference>
<proteinExistence type="inferred from homology"/>
<name>A0AAJ6BFI2_9BACT</name>
<dbReference type="GO" id="GO:0008830">
    <property type="term" value="F:dTDP-4-dehydrorhamnose 3,5-epimerase activity"/>
    <property type="evidence" value="ECO:0007669"/>
    <property type="project" value="UniProtKB-UniRule"/>
</dbReference>
<dbReference type="Pfam" id="PF00908">
    <property type="entry name" value="dTDP_sugar_isom"/>
    <property type="match status" value="1"/>
</dbReference>
<dbReference type="EMBL" id="CP119311">
    <property type="protein sequence ID" value="WEK35690.1"/>
    <property type="molecule type" value="Genomic_DNA"/>
</dbReference>
<evidence type="ECO:0000256" key="3">
    <source>
        <dbReference type="ARBA" id="ARBA00012098"/>
    </source>
</evidence>
<protein>
    <recommendedName>
        <fullName evidence="4 7">dTDP-4-dehydrorhamnose 3,5-epimerase</fullName>
        <ecNumber evidence="3 7">5.1.3.13</ecNumber>
    </recommendedName>
    <alternativeName>
        <fullName evidence="7">Thymidine diphospho-4-keto-rhamnose 3,5-epimerase</fullName>
    </alternativeName>
</protein>
<sequence length="185" mass="20706">MPFTETGLPGLLVFEPMVFEDSRGFFFEAYNEKIFNQQGISGFVQDNHSRSTYGVIRGLHYQLTPHAQSKLVRVLNGKILDVAVDIRKGSPTYGKVFAIELSADNKKQLYIPAGFAHGFSVLSEVAEVLYKCNAFYHKESEGGIIYNDPILKIDWQIPADKAIISEKDAANPGFTDCKNNFEFEG</sequence>
<evidence type="ECO:0000313" key="8">
    <source>
        <dbReference type="EMBL" id="WEK35690.1"/>
    </source>
</evidence>
<dbReference type="Proteomes" id="UP001220610">
    <property type="component" value="Chromosome"/>
</dbReference>
<evidence type="ECO:0000256" key="1">
    <source>
        <dbReference type="ARBA" id="ARBA00001298"/>
    </source>
</evidence>
<keyword evidence="7 8" id="KW-0413">Isomerase</keyword>
<comment type="catalytic activity">
    <reaction evidence="1 7">
        <text>dTDP-4-dehydro-6-deoxy-alpha-D-glucose = dTDP-4-dehydro-beta-L-rhamnose</text>
        <dbReference type="Rhea" id="RHEA:16969"/>
        <dbReference type="ChEBI" id="CHEBI:57649"/>
        <dbReference type="ChEBI" id="CHEBI:62830"/>
        <dbReference type="EC" id="5.1.3.13"/>
    </reaction>
</comment>
<evidence type="ECO:0000313" key="9">
    <source>
        <dbReference type="Proteomes" id="UP001220610"/>
    </source>
</evidence>
<dbReference type="CDD" id="cd00438">
    <property type="entry name" value="cupin_RmlC"/>
    <property type="match status" value="1"/>
</dbReference>
<dbReference type="InterPro" id="IPR014710">
    <property type="entry name" value="RmlC-like_jellyroll"/>
</dbReference>